<protein>
    <submittedName>
        <fullName evidence="1">Uncharacterized protein</fullName>
    </submittedName>
</protein>
<reference evidence="1" key="1">
    <citation type="submission" date="2012-05" db="EMBL/GenBank/DDBJ databases">
        <authorList>
            <person name="Krishnakumar V."/>
            <person name="Cheung F."/>
            <person name="Xiao Y."/>
            <person name="Chan A."/>
            <person name="Moskal W.A."/>
            <person name="Town C.D."/>
        </authorList>
    </citation>
    <scope>NUCLEOTIDE SEQUENCE</scope>
</reference>
<accession>I3T095</accession>
<organism evidence="1">
    <name type="scientific">Medicago truncatula</name>
    <name type="common">Barrel medic</name>
    <name type="synonym">Medicago tribuloides</name>
    <dbReference type="NCBI Taxonomy" id="3880"/>
    <lineage>
        <taxon>Eukaryota</taxon>
        <taxon>Viridiplantae</taxon>
        <taxon>Streptophyta</taxon>
        <taxon>Embryophyta</taxon>
        <taxon>Tracheophyta</taxon>
        <taxon>Spermatophyta</taxon>
        <taxon>Magnoliopsida</taxon>
        <taxon>eudicotyledons</taxon>
        <taxon>Gunneridae</taxon>
        <taxon>Pentapetalae</taxon>
        <taxon>rosids</taxon>
        <taxon>fabids</taxon>
        <taxon>Fabales</taxon>
        <taxon>Fabaceae</taxon>
        <taxon>Papilionoideae</taxon>
        <taxon>50 kb inversion clade</taxon>
        <taxon>NPAAA clade</taxon>
        <taxon>Hologalegina</taxon>
        <taxon>IRL clade</taxon>
        <taxon>Trifolieae</taxon>
        <taxon>Medicago</taxon>
    </lineage>
</organism>
<dbReference type="AlphaFoldDB" id="I3T095"/>
<proteinExistence type="evidence at transcript level"/>
<sequence>MSDTETVAVNNGFEKLFDYRSGLLFR</sequence>
<name>I3T095_MEDTR</name>
<dbReference type="EMBL" id="BT146143">
    <property type="protein sequence ID" value="AFK45937.1"/>
    <property type="molecule type" value="mRNA"/>
</dbReference>
<evidence type="ECO:0000313" key="1">
    <source>
        <dbReference type="EMBL" id="AFK45937.1"/>
    </source>
</evidence>